<name>A0A1Y6DAB3_9GAMM</name>
<dbReference type="GO" id="GO:0009253">
    <property type="term" value="P:peptidoglycan catabolic process"/>
    <property type="evidence" value="ECO:0007669"/>
    <property type="project" value="TreeGrafter"/>
</dbReference>
<dbReference type="OrthoDB" id="9772911at2"/>
<evidence type="ECO:0000256" key="1">
    <source>
        <dbReference type="PIRSR" id="PIRSR611757-1"/>
    </source>
</evidence>
<evidence type="ECO:0000259" key="4">
    <source>
        <dbReference type="Pfam" id="PF13406"/>
    </source>
</evidence>
<dbReference type="InterPro" id="IPR011757">
    <property type="entry name" value="Lytic_transglycosylase_MltB"/>
</dbReference>
<dbReference type="GO" id="GO:0008933">
    <property type="term" value="F:peptidoglycan lytic transglycosylase activity"/>
    <property type="evidence" value="ECO:0007669"/>
    <property type="project" value="TreeGrafter"/>
</dbReference>
<evidence type="ECO:0000256" key="2">
    <source>
        <dbReference type="SAM" id="MobiDB-lite"/>
    </source>
</evidence>
<dbReference type="RefSeq" id="WP_085215944.1">
    <property type="nucleotide sequence ID" value="NZ_FXAM01000001.1"/>
</dbReference>
<feature type="chain" id="PRO_5012961124" evidence="3">
    <location>
        <begin position="21"/>
        <end position="358"/>
    </location>
</feature>
<accession>A0A1Y6DAB3</accession>
<feature type="signal peptide" evidence="3">
    <location>
        <begin position="1"/>
        <end position="20"/>
    </location>
</feature>
<gene>
    <name evidence="5" type="ORF">SAMN02949497_4543</name>
</gene>
<dbReference type="FunFam" id="1.10.8.350:FF:000001">
    <property type="entry name" value="Lytic murein transglycosylase B"/>
    <property type="match status" value="1"/>
</dbReference>
<dbReference type="Pfam" id="PF13406">
    <property type="entry name" value="SLT_2"/>
    <property type="match status" value="1"/>
</dbReference>
<dbReference type="NCBIfam" id="TIGR02282">
    <property type="entry name" value="MltB"/>
    <property type="match status" value="1"/>
</dbReference>
<evidence type="ECO:0000313" key="5">
    <source>
        <dbReference type="EMBL" id="SMF97124.1"/>
    </source>
</evidence>
<sequence length="358" mass="38860">MPYRRSLVPIAALLLHACTAPPPSPPVPSPARPQPTPPPAATATEPTLALPEPPPPAQPGITDRTEVRAFIAEMARKHGFATAALVNAFERTAIQPAILDAMAKPYEAKPWYDYRKLFLTDKRIQGGLDFKARNAAALARAESRYGVSRDIVTAIIGVESSYGAKPGKYKVIDALSTLAFAYPKRAGFFRGELEQFLLLCREEGMDYLEPVGSYAGAMGMPQFMPSSYRKLAADGDGDGKRDIWNNPADAIASVARYFSANGWHTGEPIATLARVNGGAAGLASKNPKFSHNLNEWVSLGAEPVDPVPGNYKAGLVTLPGETGPDYWLAFHNFDTIMRYNHSPLYAMAAYELSRAIRR</sequence>
<organism evidence="5 6">
    <name type="scientific">Methylomagnum ishizawai</name>
    <dbReference type="NCBI Taxonomy" id="1760988"/>
    <lineage>
        <taxon>Bacteria</taxon>
        <taxon>Pseudomonadati</taxon>
        <taxon>Pseudomonadota</taxon>
        <taxon>Gammaproteobacteria</taxon>
        <taxon>Methylococcales</taxon>
        <taxon>Methylococcaceae</taxon>
        <taxon>Methylomagnum</taxon>
    </lineage>
</organism>
<dbReference type="STRING" id="1760988.SAMN02949497_4543"/>
<dbReference type="AlphaFoldDB" id="A0A1Y6DAB3"/>
<keyword evidence="6" id="KW-1185">Reference proteome</keyword>
<evidence type="ECO:0000313" key="6">
    <source>
        <dbReference type="Proteomes" id="UP000192923"/>
    </source>
</evidence>
<reference evidence="5 6" key="1">
    <citation type="submission" date="2016-12" db="EMBL/GenBank/DDBJ databases">
        <authorList>
            <person name="Song W.-J."/>
            <person name="Kurnit D.M."/>
        </authorList>
    </citation>
    <scope>NUCLEOTIDE SEQUENCE [LARGE SCALE GENOMIC DNA]</scope>
    <source>
        <strain evidence="5 6">175</strain>
    </source>
</reference>
<feature type="active site" evidence="1">
    <location>
        <position position="159"/>
    </location>
</feature>
<feature type="compositionally biased region" description="Low complexity" evidence="2">
    <location>
        <begin position="41"/>
        <end position="50"/>
    </location>
</feature>
<protein>
    <submittedName>
        <fullName evidence="5">Membrane-bound lytic murein transglycosylase B</fullName>
    </submittedName>
</protein>
<dbReference type="Proteomes" id="UP000192923">
    <property type="component" value="Unassembled WGS sequence"/>
</dbReference>
<dbReference type="InterPro" id="IPR031304">
    <property type="entry name" value="SLT_2"/>
</dbReference>
<dbReference type="PANTHER" id="PTHR30163:SF9">
    <property type="entry name" value="MEMBRANE-BOUND LYTIC MUREIN TRANSGLYCOSYLASE B"/>
    <property type="match status" value="1"/>
</dbReference>
<dbReference type="PANTHER" id="PTHR30163">
    <property type="entry name" value="MEMBRANE-BOUND LYTIC MUREIN TRANSGLYCOSYLASE B"/>
    <property type="match status" value="1"/>
</dbReference>
<dbReference type="InterPro" id="IPR043426">
    <property type="entry name" value="MltB-like"/>
</dbReference>
<dbReference type="SUPFAM" id="SSF53955">
    <property type="entry name" value="Lysozyme-like"/>
    <property type="match status" value="1"/>
</dbReference>
<evidence type="ECO:0000256" key="3">
    <source>
        <dbReference type="SAM" id="SignalP"/>
    </source>
</evidence>
<feature type="compositionally biased region" description="Pro residues" evidence="2">
    <location>
        <begin position="21"/>
        <end position="40"/>
    </location>
</feature>
<dbReference type="Gene3D" id="1.10.530.10">
    <property type="match status" value="1"/>
</dbReference>
<dbReference type="CDD" id="cd13399">
    <property type="entry name" value="Slt35-like"/>
    <property type="match status" value="1"/>
</dbReference>
<dbReference type="InterPro" id="IPR023346">
    <property type="entry name" value="Lysozyme-like_dom_sf"/>
</dbReference>
<feature type="region of interest" description="Disordered" evidence="2">
    <location>
        <begin position="21"/>
        <end position="61"/>
    </location>
</feature>
<dbReference type="Gene3D" id="1.10.8.350">
    <property type="entry name" value="Bacterial muramidase"/>
    <property type="match status" value="1"/>
</dbReference>
<proteinExistence type="predicted"/>
<dbReference type="EMBL" id="FXAM01000001">
    <property type="protein sequence ID" value="SMF97124.1"/>
    <property type="molecule type" value="Genomic_DNA"/>
</dbReference>
<keyword evidence="3" id="KW-0732">Signal</keyword>
<feature type="domain" description="Transglycosylase SLT" evidence="4">
    <location>
        <begin position="64"/>
        <end position="353"/>
    </location>
</feature>